<dbReference type="CDD" id="cd10230">
    <property type="entry name" value="ASKHA_NBD_HSP70_HYOU1"/>
    <property type="match status" value="1"/>
</dbReference>
<dbReference type="GO" id="GO:0005788">
    <property type="term" value="C:endoplasmic reticulum lumen"/>
    <property type="evidence" value="ECO:0007669"/>
    <property type="project" value="UniProtKB-SubCell"/>
</dbReference>
<dbReference type="SUPFAM" id="SSF100934">
    <property type="entry name" value="Heat shock protein 70kD (HSP70), C-terminal subdomain"/>
    <property type="match status" value="1"/>
</dbReference>
<dbReference type="Proteomes" id="UP000024404">
    <property type="component" value="Unassembled WGS sequence"/>
</dbReference>
<dbReference type="Gene3D" id="3.30.30.30">
    <property type="match status" value="1"/>
</dbReference>
<comment type="subcellular location">
    <subcellularLocation>
        <location evidence="1">Endoplasmic reticulum lumen</location>
    </subcellularLocation>
</comment>
<dbReference type="PANTHER" id="PTHR45639:SF3">
    <property type="entry name" value="HYPOXIA UP-REGULATED PROTEIN 1"/>
    <property type="match status" value="1"/>
</dbReference>
<feature type="compositionally biased region" description="Low complexity" evidence="9">
    <location>
        <begin position="618"/>
        <end position="628"/>
    </location>
</feature>
<evidence type="ECO:0000256" key="1">
    <source>
        <dbReference type="ARBA" id="ARBA00004319"/>
    </source>
</evidence>
<dbReference type="PANTHER" id="PTHR45639">
    <property type="entry name" value="HSC70CB, ISOFORM G-RELATED"/>
    <property type="match status" value="1"/>
</dbReference>
<dbReference type="GO" id="GO:0034663">
    <property type="term" value="C:endoplasmic reticulum chaperone complex"/>
    <property type="evidence" value="ECO:0007669"/>
    <property type="project" value="TreeGrafter"/>
</dbReference>
<protein>
    <recommendedName>
        <fullName evidence="8">Hypoxia up-regulated protein 1</fullName>
    </recommendedName>
</protein>
<keyword evidence="7" id="KW-0143">Chaperone</keyword>
<comment type="similarity">
    <text evidence="2">Belongs to the heat shock protein 70 family.</text>
</comment>
<evidence type="ECO:0000256" key="3">
    <source>
        <dbReference type="ARBA" id="ARBA00022729"/>
    </source>
</evidence>
<dbReference type="InterPro" id="IPR013126">
    <property type="entry name" value="Hsp_70_fam"/>
</dbReference>
<feature type="compositionally biased region" description="Basic and acidic residues" evidence="9">
    <location>
        <begin position="572"/>
        <end position="591"/>
    </location>
</feature>
<dbReference type="InterPro" id="IPR043129">
    <property type="entry name" value="ATPase_NBD"/>
</dbReference>
<feature type="compositionally biased region" description="Basic and acidic residues" evidence="9">
    <location>
        <begin position="882"/>
        <end position="897"/>
    </location>
</feature>
<dbReference type="SUPFAM" id="SSF53067">
    <property type="entry name" value="Actin-like ATPase domain"/>
    <property type="match status" value="2"/>
</dbReference>
<sequence>MMHYSCIFLCLTTIINTFFITFSDASLAAMSIDFGSQWIKMALVKPGVPMEIVLNEEARRKTPNLIIIKDNERLFGDAALTYSVKHSNNSFTHLVDLLGKKIDNPIVSLYKQRFPHLKFILDDTRGVMQFDVDGEIYSVESIVAMILRRCREVVEKFAKQPVRDVVITVPAFFNQAERRALVAAAEIAELNLLQLLNDHIAAGLNYGAFRRKEITESAQTLLIYDVGATKVTASVLEYVLVEEKKRGEKNPVMTTLGIGYNRVVGGFEITQRLRDIFVSNFCKTKKTKTDITRNSLSMAKMLKEAEHVKIVCFTDNFTMLVTRTMLEDAIRDLEVKLVQPIVDALKMAGLSPEKINQVVLMGGGSRVPLIQEFVQKFFKKKELGKFLNTDDAIAMGAVYQAAHLSKGFKVKKFDVRDLQIFPVQVDFISAHSKDEAGAGRIIHRPIYPIKSFIPASKKVLSFTSFTEDFSVNVNYGEMKQLNADQLMEFGSLNISEIKISGVTDVYVRETAKEGTVFKGIKAHFDLDNSGILHVDGAEMLLERPPKAESTLASLAGKITGLFSSDSKIDEISKGKSEESLKSEEISDKNHSTIDIAENQTKTEKPVGDNVTSTSGRSAEANKTTTNAAETKREEKPQQIKISLKLMESKMDVLPILDSEIIAAKNRIVEFERKEREKAIREEAHHNLESLAIDLSDKLTQDEFMRFLTADEHTVLQKEVSQVKAWLEDDVDSNTPTTEFVQNKKTIDELLRPVKARMIEDQERPSVVTELISMFNHTEMFLLLAQNLSEAEVFTKVEINTLSKLLDETKDWLAEKMELQNKLKPTDPPAFAVSEGKEKLMSLDREVKYLLNKMKFAKPKVKKEEKTKEAAAENNETLSETMEESRTISEEKPNETSRDGQPIEDATYVEKNEELRNGEQKDGTIHDASEL</sequence>
<dbReference type="Gene3D" id="1.20.1270.10">
    <property type="match status" value="1"/>
</dbReference>
<dbReference type="GO" id="GO:0030968">
    <property type="term" value="P:endoplasmic reticulum unfolded protein response"/>
    <property type="evidence" value="ECO:0007669"/>
    <property type="project" value="TreeGrafter"/>
</dbReference>
<dbReference type="Gene3D" id="3.90.640.10">
    <property type="entry name" value="Actin, Chain A, domain 4"/>
    <property type="match status" value="1"/>
</dbReference>
<dbReference type="InterPro" id="IPR029048">
    <property type="entry name" value="HSP70_C_sf"/>
</dbReference>
<dbReference type="AlphaFoldDB" id="A0A8R1XZA8"/>
<keyword evidence="3" id="KW-0732">Signal</keyword>
<evidence type="ECO:0000256" key="5">
    <source>
        <dbReference type="ARBA" id="ARBA00022824"/>
    </source>
</evidence>
<name>A0A8R1XZA8_ONCVO</name>
<reference evidence="10" key="2">
    <citation type="submission" date="2022-06" db="UniProtKB">
        <authorList>
            <consortium name="EnsemblMetazoa"/>
        </authorList>
    </citation>
    <scope>IDENTIFICATION</scope>
</reference>
<evidence type="ECO:0000313" key="11">
    <source>
        <dbReference type="Proteomes" id="UP000024404"/>
    </source>
</evidence>
<keyword evidence="6" id="KW-0067">ATP-binding</keyword>
<dbReference type="EnsemblMetazoa" id="OVOC4971.1">
    <property type="protein sequence ID" value="OVOC4971.1"/>
    <property type="gene ID" value="WBGene00241780"/>
</dbReference>
<evidence type="ECO:0000256" key="4">
    <source>
        <dbReference type="ARBA" id="ARBA00022741"/>
    </source>
</evidence>
<feature type="compositionally biased region" description="Basic and acidic residues" evidence="9">
    <location>
        <begin position="907"/>
        <end position="930"/>
    </location>
</feature>
<evidence type="ECO:0000256" key="9">
    <source>
        <dbReference type="SAM" id="MobiDB-lite"/>
    </source>
</evidence>
<evidence type="ECO:0000256" key="2">
    <source>
        <dbReference type="ARBA" id="ARBA00007381"/>
    </source>
</evidence>
<dbReference type="GO" id="GO:0140662">
    <property type="term" value="F:ATP-dependent protein folding chaperone"/>
    <property type="evidence" value="ECO:0007669"/>
    <property type="project" value="InterPro"/>
</dbReference>
<evidence type="ECO:0000256" key="6">
    <source>
        <dbReference type="ARBA" id="ARBA00022840"/>
    </source>
</evidence>
<dbReference type="OMA" id="SRTPMIQ"/>
<keyword evidence="5" id="KW-0256">Endoplasmic reticulum</keyword>
<dbReference type="Gene3D" id="2.60.34.10">
    <property type="entry name" value="Substrate Binding Domain Of DNAk, Chain A, domain 1"/>
    <property type="match status" value="1"/>
</dbReference>
<dbReference type="Pfam" id="PF00012">
    <property type="entry name" value="HSP70"/>
    <property type="match status" value="1"/>
</dbReference>
<evidence type="ECO:0000313" key="10">
    <source>
        <dbReference type="EnsemblMetazoa" id="OVOC4971.1"/>
    </source>
</evidence>
<accession>A0A8R1XZA8</accession>
<organism evidence="10 11">
    <name type="scientific">Onchocerca volvulus</name>
    <dbReference type="NCBI Taxonomy" id="6282"/>
    <lineage>
        <taxon>Eukaryota</taxon>
        <taxon>Metazoa</taxon>
        <taxon>Ecdysozoa</taxon>
        <taxon>Nematoda</taxon>
        <taxon>Chromadorea</taxon>
        <taxon>Rhabditida</taxon>
        <taxon>Spirurina</taxon>
        <taxon>Spiruromorpha</taxon>
        <taxon>Filarioidea</taxon>
        <taxon>Onchocercidae</taxon>
        <taxon>Onchocerca</taxon>
    </lineage>
</organism>
<evidence type="ECO:0000256" key="8">
    <source>
        <dbReference type="ARBA" id="ARBA00040503"/>
    </source>
</evidence>
<dbReference type="GO" id="GO:0005524">
    <property type="term" value="F:ATP binding"/>
    <property type="evidence" value="ECO:0007669"/>
    <property type="project" value="UniProtKB-KW"/>
</dbReference>
<dbReference type="EMBL" id="CMVM020000146">
    <property type="status" value="NOT_ANNOTATED_CDS"/>
    <property type="molecule type" value="Genomic_DNA"/>
</dbReference>
<keyword evidence="11" id="KW-1185">Reference proteome</keyword>
<reference evidence="11" key="1">
    <citation type="submission" date="2013-10" db="EMBL/GenBank/DDBJ databases">
        <title>Genome sequencing of Onchocerca volvulus.</title>
        <authorList>
            <person name="Cotton J."/>
            <person name="Tsai J."/>
            <person name="Stanley E."/>
            <person name="Tracey A."/>
            <person name="Holroyd N."/>
            <person name="Lustigman S."/>
            <person name="Berriman M."/>
        </authorList>
    </citation>
    <scope>NUCLEOTIDE SEQUENCE</scope>
</reference>
<keyword evidence="4" id="KW-0547">Nucleotide-binding</keyword>
<feature type="compositionally biased region" description="Basic and acidic residues" evidence="9">
    <location>
        <begin position="861"/>
        <end position="870"/>
    </location>
</feature>
<feature type="region of interest" description="Disordered" evidence="9">
    <location>
        <begin position="572"/>
        <end position="635"/>
    </location>
</feature>
<dbReference type="InterPro" id="IPR018181">
    <property type="entry name" value="Heat_shock_70_CS"/>
</dbReference>
<dbReference type="PRINTS" id="PR00301">
    <property type="entry name" value="HEATSHOCK70"/>
</dbReference>
<dbReference type="Gene3D" id="3.30.420.40">
    <property type="match status" value="2"/>
</dbReference>
<dbReference type="PROSITE" id="PS01036">
    <property type="entry name" value="HSP70_3"/>
    <property type="match status" value="1"/>
</dbReference>
<proteinExistence type="inferred from homology"/>
<evidence type="ECO:0000256" key="7">
    <source>
        <dbReference type="ARBA" id="ARBA00023186"/>
    </source>
</evidence>
<feature type="region of interest" description="Disordered" evidence="9">
    <location>
        <begin position="860"/>
        <end position="930"/>
    </location>
</feature>
<dbReference type="InterPro" id="IPR029047">
    <property type="entry name" value="HSP70_peptide-bd_sf"/>
</dbReference>